<name>A0A7I9VHY8_9BACT</name>
<dbReference type="EMBL" id="BJTG01000002">
    <property type="protein sequence ID" value="GEJ56023.1"/>
    <property type="molecule type" value="Genomic_DNA"/>
</dbReference>
<feature type="transmembrane region" description="Helical" evidence="1">
    <location>
        <begin position="109"/>
        <end position="129"/>
    </location>
</feature>
<proteinExistence type="predicted"/>
<feature type="transmembrane region" description="Helical" evidence="1">
    <location>
        <begin position="50"/>
        <end position="69"/>
    </location>
</feature>
<protein>
    <recommendedName>
        <fullName evidence="4">DUF1440 domain-containing protein</fullName>
    </recommendedName>
</protein>
<keyword evidence="1" id="KW-1133">Transmembrane helix</keyword>
<reference evidence="3" key="1">
    <citation type="journal article" date="2020" name="Appl. Environ. Microbiol.">
        <title>Diazotrophic Anaeromyxobacter Isolates from Soils.</title>
        <authorList>
            <person name="Masuda Y."/>
            <person name="Yamanaka H."/>
            <person name="Xu Z.X."/>
            <person name="Shiratori Y."/>
            <person name="Aono T."/>
            <person name="Amachi S."/>
            <person name="Senoo K."/>
            <person name="Itoh H."/>
        </authorList>
    </citation>
    <scope>NUCLEOTIDE SEQUENCE [LARGE SCALE GENOMIC DNA]</scope>
    <source>
        <strain evidence="3">R267</strain>
    </source>
</reference>
<keyword evidence="1" id="KW-0812">Transmembrane</keyword>
<feature type="transmembrane region" description="Helical" evidence="1">
    <location>
        <begin position="75"/>
        <end position="97"/>
    </location>
</feature>
<comment type="caution">
    <text evidence="2">The sequence shown here is derived from an EMBL/GenBank/DDBJ whole genome shotgun (WGS) entry which is preliminary data.</text>
</comment>
<organism evidence="2 3">
    <name type="scientific">Anaeromyxobacter diazotrophicus</name>
    <dbReference type="NCBI Taxonomy" id="2590199"/>
    <lineage>
        <taxon>Bacteria</taxon>
        <taxon>Pseudomonadati</taxon>
        <taxon>Myxococcota</taxon>
        <taxon>Myxococcia</taxon>
        <taxon>Myxococcales</taxon>
        <taxon>Cystobacterineae</taxon>
        <taxon>Anaeromyxobacteraceae</taxon>
        <taxon>Anaeromyxobacter</taxon>
    </lineage>
</organism>
<gene>
    <name evidence="2" type="ORF">AMYX_07640</name>
</gene>
<dbReference type="AlphaFoldDB" id="A0A7I9VHY8"/>
<evidence type="ECO:0000313" key="2">
    <source>
        <dbReference type="EMBL" id="GEJ56023.1"/>
    </source>
</evidence>
<sequence>MGAGGAVGRGWSGRAGGLAAEIAFAGGVAGTLAGAAMALFFALLGTWRGLGWLGVLQGIGGVFYGWAAMGAGPPAFWGLVLHFAVSVALGVLFAAIVRRNAEPLASVTAGLMFGLAVWAVMTWVVIRVIDRPLADVVDHMAFGWLAAHVVFGLVLGLASQLRGIAAGEEPPRRH</sequence>
<evidence type="ECO:0008006" key="4">
    <source>
        <dbReference type="Google" id="ProtNLM"/>
    </source>
</evidence>
<evidence type="ECO:0000256" key="1">
    <source>
        <dbReference type="SAM" id="Phobius"/>
    </source>
</evidence>
<keyword evidence="3" id="KW-1185">Reference proteome</keyword>
<dbReference type="Proteomes" id="UP000503640">
    <property type="component" value="Unassembled WGS sequence"/>
</dbReference>
<dbReference type="RefSeq" id="WP_176063134.1">
    <property type="nucleotide sequence ID" value="NZ_BJTG01000002.1"/>
</dbReference>
<feature type="transmembrane region" description="Helical" evidence="1">
    <location>
        <begin position="141"/>
        <end position="165"/>
    </location>
</feature>
<evidence type="ECO:0000313" key="3">
    <source>
        <dbReference type="Proteomes" id="UP000503640"/>
    </source>
</evidence>
<keyword evidence="1" id="KW-0472">Membrane</keyword>
<accession>A0A7I9VHY8</accession>
<feature type="transmembrane region" description="Helical" evidence="1">
    <location>
        <begin position="22"/>
        <end position="43"/>
    </location>
</feature>